<sequence>MTQLENCQKNLRSPRASRNVAGLEFECPEEFGYYPHPRDCTQYYVCVFGGALLESCTGGLMYSHELQTCDWPRNVGCPENSLPHKDIDEDPLLERASQQRTYPDDEYEPASEIESDRQQRVYRGQPSTIGQVARDRDGLRRNIIAEREKERLVSSRTQPEIHFRNIPSESPPPRIAAKASASTASPIVSKSYYSDADQSYPYYTIYDDDVSIYKDDDYNQYTINQSTPIQPPPPPPPQPQNHQPQHQQSIRIEVSPSSKPYPQKPKKIAVHESDKYNLNQDVTIQDYDIYDSQHLSKNKFRITEAQSLRPNILSHPVVHVTTPNAIIDSFIPLTTTTPSPASVTSARSYSASAPPRNRQQVNRGTAPPRLRPTLKPSTEIVSKAQEFVDIYRFPPIRPGPIYPTPQVDKPAAKCRKDVCLLPDCSCGGSDIPGMKNFIIYKNY</sequence>
<comment type="caution">
    <text evidence="1">The sequence shown here is derived from an EMBL/GenBank/DDBJ whole genome shotgun (WGS) entry which is preliminary data.</text>
</comment>
<evidence type="ECO:0000313" key="2">
    <source>
        <dbReference type="Proteomes" id="UP001239111"/>
    </source>
</evidence>
<keyword evidence="2" id="KW-1185">Reference proteome</keyword>
<organism evidence="1 2">
    <name type="scientific">Eretmocerus hayati</name>
    <dbReference type="NCBI Taxonomy" id="131215"/>
    <lineage>
        <taxon>Eukaryota</taxon>
        <taxon>Metazoa</taxon>
        <taxon>Ecdysozoa</taxon>
        <taxon>Arthropoda</taxon>
        <taxon>Hexapoda</taxon>
        <taxon>Insecta</taxon>
        <taxon>Pterygota</taxon>
        <taxon>Neoptera</taxon>
        <taxon>Endopterygota</taxon>
        <taxon>Hymenoptera</taxon>
        <taxon>Apocrita</taxon>
        <taxon>Proctotrupomorpha</taxon>
        <taxon>Chalcidoidea</taxon>
        <taxon>Aphelinidae</taxon>
        <taxon>Aphelininae</taxon>
        <taxon>Eretmocerus</taxon>
    </lineage>
</organism>
<name>A0ACC2NFC7_9HYME</name>
<accession>A0ACC2NFC7</accession>
<evidence type="ECO:0000313" key="1">
    <source>
        <dbReference type="EMBL" id="KAJ8669601.1"/>
    </source>
</evidence>
<dbReference type="Proteomes" id="UP001239111">
    <property type="component" value="Chromosome 3"/>
</dbReference>
<dbReference type="EMBL" id="CM056743">
    <property type="protein sequence ID" value="KAJ8669601.1"/>
    <property type="molecule type" value="Genomic_DNA"/>
</dbReference>
<gene>
    <name evidence="1" type="ORF">QAD02_000860</name>
</gene>
<protein>
    <submittedName>
        <fullName evidence="1">Uncharacterized protein</fullName>
    </submittedName>
</protein>
<proteinExistence type="predicted"/>
<reference evidence="1" key="1">
    <citation type="submission" date="2023-04" db="EMBL/GenBank/DDBJ databases">
        <title>A chromosome-level genome assembly of the parasitoid wasp Eretmocerus hayati.</title>
        <authorList>
            <person name="Zhong Y."/>
            <person name="Liu S."/>
            <person name="Liu Y."/>
        </authorList>
    </citation>
    <scope>NUCLEOTIDE SEQUENCE</scope>
    <source>
        <strain evidence="1">ZJU_SS_LIU_2023</strain>
    </source>
</reference>